<evidence type="ECO:0000259" key="11">
    <source>
        <dbReference type="Pfam" id="PF16507"/>
    </source>
</evidence>
<dbReference type="SUPFAM" id="SSF48371">
    <property type="entry name" value="ARM repeat"/>
    <property type="match status" value="1"/>
</dbReference>
<dbReference type="PANTHER" id="PTHR32170:SF3">
    <property type="entry name" value="PROTEASOME ACTIVATOR COMPLEX SUBUNIT 4"/>
    <property type="match status" value="1"/>
</dbReference>
<evidence type="ECO:0000256" key="3">
    <source>
        <dbReference type="ARBA" id="ARBA00005739"/>
    </source>
</evidence>
<accession>A0A7R8W8H8</accession>
<dbReference type="Pfam" id="PF23096">
    <property type="entry name" value="HEAT_PSME4"/>
    <property type="match status" value="1"/>
</dbReference>
<dbReference type="InterPro" id="IPR035309">
    <property type="entry name" value="PSME4"/>
</dbReference>
<dbReference type="GO" id="GO:0070628">
    <property type="term" value="F:proteasome binding"/>
    <property type="evidence" value="ECO:0007669"/>
    <property type="project" value="InterPro"/>
</dbReference>
<evidence type="ECO:0000256" key="7">
    <source>
        <dbReference type="ARBA" id="ARBA00023204"/>
    </source>
</evidence>
<name>A0A7R8W8H8_9CRUS</name>
<evidence type="ECO:0000256" key="9">
    <source>
        <dbReference type="SAM" id="MobiDB-lite"/>
    </source>
</evidence>
<dbReference type="InterPro" id="IPR016024">
    <property type="entry name" value="ARM-type_fold"/>
</dbReference>
<keyword evidence="6" id="KW-0227">DNA damage</keyword>
<feature type="domain" description="Proteasome activator complex subunit 4 C-terminal" evidence="10">
    <location>
        <begin position="1736"/>
        <end position="1822"/>
    </location>
</feature>
<comment type="subcellular location">
    <subcellularLocation>
        <location evidence="2">Cytoplasm</location>
    </subcellularLocation>
    <subcellularLocation>
        <location evidence="1">Nucleus speckle</location>
    </subcellularLocation>
</comment>
<dbReference type="InterPro" id="IPR021843">
    <property type="entry name" value="PSME4_C"/>
</dbReference>
<dbReference type="Pfam" id="PF11919">
    <property type="entry name" value="PSME4_C"/>
    <property type="match status" value="1"/>
</dbReference>
<proteinExistence type="inferred from homology"/>
<dbReference type="PANTHER" id="PTHR32170">
    <property type="entry name" value="PROTEASOME ACTIVATOR COMPLEX SUBUNIT 4"/>
    <property type="match status" value="1"/>
</dbReference>
<gene>
    <name evidence="13" type="ORF">CTOB1V02_LOCUS4812</name>
</gene>
<dbReference type="GO" id="GO:0010499">
    <property type="term" value="P:proteasomal ubiquitin-independent protein catabolic process"/>
    <property type="evidence" value="ECO:0007669"/>
    <property type="project" value="TreeGrafter"/>
</dbReference>
<dbReference type="OrthoDB" id="17907at2759"/>
<dbReference type="GO" id="GO:0016504">
    <property type="term" value="F:peptidase activator activity"/>
    <property type="evidence" value="ECO:0007669"/>
    <property type="project" value="InterPro"/>
</dbReference>
<keyword evidence="5" id="KW-0677">Repeat</keyword>
<dbReference type="Pfam" id="PF16507">
    <property type="entry name" value="HEAT_PSME4_mid"/>
    <property type="match status" value="1"/>
</dbReference>
<evidence type="ECO:0000259" key="12">
    <source>
        <dbReference type="Pfam" id="PF23096"/>
    </source>
</evidence>
<evidence type="ECO:0000259" key="10">
    <source>
        <dbReference type="Pfam" id="PF11919"/>
    </source>
</evidence>
<dbReference type="InterPro" id="IPR011989">
    <property type="entry name" value="ARM-like"/>
</dbReference>
<comment type="similarity">
    <text evidence="3">Belongs to the BLM10 family.</text>
</comment>
<dbReference type="InterPro" id="IPR055455">
    <property type="entry name" value="HEAT_PSME4"/>
</dbReference>
<keyword evidence="4" id="KW-0963">Cytoplasm</keyword>
<protein>
    <submittedName>
        <fullName evidence="13">Uncharacterized protein</fullName>
    </submittedName>
</protein>
<evidence type="ECO:0000256" key="2">
    <source>
        <dbReference type="ARBA" id="ARBA00004496"/>
    </source>
</evidence>
<feature type="domain" description="Proteasome activator Blm10 middle HEAT repeats region" evidence="11">
    <location>
        <begin position="323"/>
        <end position="820"/>
    </location>
</feature>
<feature type="region of interest" description="Disordered" evidence="9">
    <location>
        <begin position="1"/>
        <end position="26"/>
    </location>
</feature>
<evidence type="ECO:0000256" key="8">
    <source>
        <dbReference type="ARBA" id="ARBA00023242"/>
    </source>
</evidence>
<evidence type="ECO:0000256" key="5">
    <source>
        <dbReference type="ARBA" id="ARBA00022737"/>
    </source>
</evidence>
<dbReference type="EMBL" id="OB660970">
    <property type="protein sequence ID" value="CAD7226901.1"/>
    <property type="molecule type" value="Genomic_DNA"/>
</dbReference>
<sequence>MSDNVSSDSEAEDKELDARSKSLGFKPQRENKFNEFLPYADRIDEESSKHLANIKANLGRSILLGDFRPGALAWVVRLFRYIRLNGYKFSKEDHLQFIHLLMRVFVTPDMDYNVMNKFGQTLNILLKKRDLLSRSDLEISWRPIYDQYRKTDKSCTGFDSPPVHLEATFKTLILRCSPYFSLDATAEMLHEWLPWLCITDLQSNKAEIHFELFLPTFIPPGFHERGFKLWFGTLFKFWKDSMRSQHMNYLFARLAENNIGYIDWTPHLPTIYTYALAEFNLPVGYKKMGPPKSRHQDMRRIHTISQLIMATYGTDGGASLQHLKQLFAALDSYYHPSNHGVWNKPLLEFLSSLAIHLVRRVHRERYRRPAWDDFTRKSHHLTDQEITDFVQTLLPAALLAMYSKSGGESASSALHHLGLLRPEMVIPPVLERLYAAHDTLTEPHCLTSALKCVLGLTHPMLSSKKWYPEGPTHVLPLMTLSLPGLDPNDIRKCSLTLNLIAVLMGQVALVDCSNASEIYTDLTEHEQTVCMATAGFEEFVLQFMDRCFTLINCSTTETLSRMDRPQNNAFASTEQAFLGKNIEAAFYAIMNNCSKPIFESALETLAGFVLNRNLEPSVAGKTAAHMVHIMAVSRPAETLARFMPRLTKAILILVAGYDDIRAEENVDPELTFKLLLMQYLMGAAEFKAVEPYIPSVISVLDATLHSGDKEAARISLSVLSIILSAHSKYFPRDSSLLRLGCDRPLSDCLYIREWGKKLRLKELEIQWTIPGESQVALCTKLLIRYLFPEMKRLEQFIAGDLAMTRDEMEQCLLIIQETVKASFSFIEEIDEPFIELEDSVVTMEPLRSIAHLPTKKMVFPGGQNICRDVSSLLRRLTDKLLIMENDWTKPMVLIGRCFYTLVSGGANGDYEAKRKAFNFAKQCVGDSLRGHRLGLRTLMITRVALQHELRVHEGTSTRLTNWHVEIIKDLFRLATSHYAEVRVKTQSLLHGALKIFPYSYKVIVDDLVGLLKDDPTVTHDQFKGALYILQYGKQRSIAVKHNWQHQLKIWPTLVAAQHDEKPSIARLQDCIFAQSYEYFETFELEVKFHEIEQSLIEGFWGTVPFPSSPLPSEKERTEGKLKLADKSAANVSSFLKYNQEMVSLIASGNLTSRALLMAMGCLTFLIRKDFPLPTPTVRVILANLLSELIRVRKTSTRCLSIILKALKRDHVKVKVPIPEEKRKTTVRGEREEIKFLQYDESRWPRNQTQWDEPRFVHKTWVGWYMLPPEIEVYAPTAAQPPLDRNPDELEGAEKAIFFWFTNESNIKSLIGFFSLEERKGRDRFDTERFTMFKGIFRNFGICMLPIFKPHLLRLVASDIESNQRCASEIIAGIIRGSKHWSYKATEELFEFLVPLMQTALVSIIPETRADWFYVFSLCSDRDPNRLYWLLESLLQDPIRESEGSFQTDTRLSMIAATLSQQQWRLPSIHHRLLGLLEKNLEQPYDAVRQSIGSILSLIFRYHCFTKSGFHTYSPELEPFVQAILPKISAMTKEVEEREFKGIEKDAVMSAQDQGALCLIQTMAKWLIHSIKRNGMNEPPEVFELVPTLLVFENYDRDEELKRMCFHCVIYMSVSILNTATIAKLLQKLRETSYSKSWKARDGSLCFLQSSIFWNLFVFLNHKDWCEMSLEIVLRLLGDQQVEVRERAAQVLGGLIHTQFITEKRLKLLHSEFILQCQTRIPPRASLAEQRDQECIIRRHRGVLGLCAYVSAFPYDVPLDMPDVLMIIGNHLSDPAPIGTTVRKTLSNFKRTHHDNWHEHKRKFSDDQLATLTDLLVSPSYYA</sequence>
<evidence type="ECO:0000256" key="4">
    <source>
        <dbReference type="ARBA" id="ARBA00022490"/>
    </source>
</evidence>
<evidence type="ECO:0000256" key="1">
    <source>
        <dbReference type="ARBA" id="ARBA00004324"/>
    </source>
</evidence>
<keyword evidence="7" id="KW-0234">DNA repair</keyword>
<reference evidence="13" key="1">
    <citation type="submission" date="2020-11" db="EMBL/GenBank/DDBJ databases">
        <authorList>
            <person name="Tran Van P."/>
        </authorList>
    </citation>
    <scope>NUCLEOTIDE SEQUENCE</scope>
</reference>
<evidence type="ECO:0000256" key="6">
    <source>
        <dbReference type="ARBA" id="ARBA00022763"/>
    </source>
</evidence>
<dbReference type="GO" id="GO:0016607">
    <property type="term" value="C:nuclear speck"/>
    <property type="evidence" value="ECO:0007669"/>
    <property type="project" value="UniProtKB-SubCell"/>
</dbReference>
<dbReference type="InterPro" id="IPR032430">
    <property type="entry name" value="Blm10_mid"/>
</dbReference>
<dbReference type="GO" id="GO:0006281">
    <property type="term" value="P:DNA repair"/>
    <property type="evidence" value="ECO:0007669"/>
    <property type="project" value="UniProtKB-KW"/>
</dbReference>
<evidence type="ECO:0000313" key="13">
    <source>
        <dbReference type="EMBL" id="CAD7226901.1"/>
    </source>
</evidence>
<keyword evidence="8" id="KW-0539">Nucleus</keyword>
<organism evidence="13">
    <name type="scientific">Cyprideis torosa</name>
    <dbReference type="NCBI Taxonomy" id="163714"/>
    <lineage>
        <taxon>Eukaryota</taxon>
        <taxon>Metazoa</taxon>
        <taxon>Ecdysozoa</taxon>
        <taxon>Arthropoda</taxon>
        <taxon>Crustacea</taxon>
        <taxon>Oligostraca</taxon>
        <taxon>Ostracoda</taxon>
        <taxon>Podocopa</taxon>
        <taxon>Podocopida</taxon>
        <taxon>Cytherocopina</taxon>
        <taxon>Cytheroidea</taxon>
        <taxon>Cytherideidae</taxon>
        <taxon>Cyprideis</taxon>
    </lineage>
</organism>
<dbReference type="GO" id="GO:0005829">
    <property type="term" value="C:cytosol"/>
    <property type="evidence" value="ECO:0007669"/>
    <property type="project" value="TreeGrafter"/>
</dbReference>
<dbReference type="Gene3D" id="1.25.10.10">
    <property type="entry name" value="Leucine-rich Repeat Variant"/>
    <property type="match status" value="1"/>
</dbReference>
<feature type="domain" description="Proteasome activator complex subunit 4-like HEAT repeat-like" evidence="12">
    <location>
        <begin position="1176"/>
        <end position="1454"/>
    </location>
</feature>